<gene>
    <name evidence="2" type="ORF">TGAMA5MH_08915</name>
</gene>
<feature type="domain" description="B30.2/SPRY" evidence="1">
    <location>
        <begin position="1"/>
        <end position="126"/>
    </location>
</feature>
<protein>
    <recommendedName>
        <fullName evidence="1">B30.2/SPRY domain-containing protein</fullName>
    </recommendedName>
</protein>
<dbReference type="AlphaFoldDB" id="A0A2K0T134"/>
<reference evidence="2 3" key="1">
    <citation type="submission" date="2017-02" db="EMBL/GenBank/DDBJ databases">
        <title>Genomes of Trichoderma spp. with biocontrol activity.</title>
        <authorList>
            <person name="Gardiner D."/>
            <person name="Kazan K."/>
            <person name="Vos C."/>
            <person name="Harvey P."/>
        </authorList>
    </citation>
    <scope>NUCLEOTIDE SEQUENCE [LARGE SCALE GENOMIC DNA]</scope>
    <source>
        <strain evidence="2 3">A5MH</strain>
    </source>
</reference>
<dbReference type="OrthoDB" id="4937852at2759"/>
<dbReference type="Pfam" id="PF00622">
    <property type="entry name" value="SPRY"/>
    <property type="match status" value="1"/>
</dbReference>
<dbReference type="PANTHER" id="PTHR12245:SF5">
    <property type="entry name" value="SPRY DOMAIN-CONTAINING SOCS BOX PROTEIN 3"/>
    <property type="match status" value="1"/>
</dbReference>
<dbReference type="InterPro" id="IPR001870">
    <property type="entry name" value="B30.2/SPRY"/>
</dbReference>
<dbReference type="SMART" id="SM00449">
    <property type="entry name" value="SPRY"/>
    <property type="match status" value="1"/>
</dbReference>
<dbReference type="Gene3D" id="2.60.120.920">
    <property type="match status" value="1"/>
</dbReference>
<dbReference type="InterPro" id="IPR043136">
    <property type="entry name" value="B30.2/SPRY_sf"/>
</dbReference>
<evidence type="ECO:0000259" key="1">
    <source>
        <dbReference type="PROSITE" id="PS50188"/>
    </source>
</evidence>
<organism evidence="2 3">
    <name type="scientific">Trichoderma gamsii</name>
    <dbReference type="NCBI Taxonomy" id="398673"/>
    <lineage>
        <taxon>Eukaryota</taxon>
        <taxon>Fungi</taxon>
        <taxon>Dikarya</taxon>
        <taxon>Ascomycota</taxon>
        <taxon>Pezizomycotina</taxon>
        <taxon>Sordariomycetes</taxon>
        <taxon>Hypocreomycetidae</taxon>
        <taxon>Hypocreales</taxon>
        <taxon>Hypocreaceae</taxon>
        <taxon>Trichoderma</taxon>
    </lineage>
</organism>
<dbReference type="Proteomes" id="UP000236546">
    <property type="component" value="Unassembled WGS sequence"/>
</dbReference>
<evidence type="ECO:0000313" key="2">
    <source>
        <dbReference type="EMBL" id="PNP39238.1"/>
    </source>
</evidence>
<dbReference type="PANTHER" id="PTHR12245">
    <property type="entry name" value="SPRY DOMAIN CONTAINING SOCS BOX PROTEIN"/>
    <property type="match status" value="1"/>
</dbReference>
<evidence type="ECO:0000313" key="3">
    <source>
        <dbReference type="Proteomes" id="UP000236546"/>
    </source>
</evidence>
<dbReference type="PROSITE" id="PS50188">
    <property type="entry name" value="B302_SPRY"/>
    <property type="match status" value="1"/>
</dbReference>
<dbReference type="SUPFAM" id="SSF49899">
    <property type="entry name" value="Concanavalin A-like lectins/glucanases"/>
    <property type="match status" value="1"/>
</dbReference>
<dbReference type="EMBL" id="MTYH01000091">
    <property type="protein sequence ID" value="PNP39238.1"/>
    <property type="molecule type" value="Genomic_DNA"/>
</dbReference>
<dbReference type="InterPro" id="IPR003877">
    <property type="entry name" value="SPRY_dom"/>
</dbReference>
<comment type="caution">
    <text evidence="2">The sequence shown here is derived from an EMBL/GenBank/DDBJ whole genome shotgun (WGS) entry which is preliminary data.</text>
</comment>
<sequence length="154" mass="17194">MTGHQLHYFEIGIMEDAKDKDIGVGFCEEHVPLDSLLGFDKGSWGYHGDGNAFPSNDCGKYGPQYAQEDVVGCGVDSDKEVAFFTLNGKYLGVAFRGIKGKQYSAVSFDSVSEGCRVLANFGQKPFLFDASTWNAEEERKAQYRQLRRIVRDDE</sequence>
<dbReference type="InterPro" id="IPR050672">
    <property type="entry name" value="FBXO45-Fsn/SPSB_families"/>
</dbReference>
<name>A0A2K0T134_9HYPO</name>
<accession>A0A2K0T134</accession>
<proteinExistence type="predicted"/>
<dbReference type="InterPro" id="IPR013320">
    <property type="entry name" value="ConA-like_dom_sf"/>
</dbReference>